<feature type="transmembrane region" description="Helical" evidence="7">
    <location>
        <begin position="42"/>
        <end position="61"/>
    </location>
</feature>
<keyword evidence="5 7" id="KW-1133">Transmembrane helix</keyword>
<evidence type="ECO:0000256" key="5">
    <source>
        <dbReference type="ARBA" id="ARBA00022989"/>
    </source>
</evidence>
<feature type="transmembrane region" description="Helical" evidence="7">
    <location>
        <begin position="101"/>
        <end position="118"/>
    </location>
</feature>
<keyword evidence="4 7" id="KW-0812">Transmembrane</keyword>
<name>A0ABY0P4X9_9HYPH</name>
<dbReference type="EMBL" id="FNBZ01000007">
    <property type="protein sequence ID" value="SDH26631.1"/>
    <property type="molecule type" value="Genomic_DNA"/>
</dbReference>
<feature type="transmembrane region" description="Helical" evidence="7">
    <location>
        <begin position="321"/>
        <end position="343"/>
    </location>
</feature>
<dbReference type="InterPro" id="IPR020846">
    <property type="entry name" value="MFS_dom"/>
</dbReference>
<feature type="transmembrane region" description="Helical" evidence="7">
    <location>
        <begin position="200"/>
        <end position="219"/>
    </location>
</feature>
<feature type="transmembrane region" description="Helical" evidence="7">
    <location>
        <begin position="291"/>
        <end position="312"/>
    </location>
</feature>
<keyword evidence="3" id="KW-1003">Cell membrane</keyword>
<feature type="transmembrane region" description="Helical" evidence="7">
    <location>
        <begin position="349"/>
        <end position="372"/>
    </location>
</feature>
<organism evidence="9 10">
    <name type="scientific">Bosea robiniae</name>
    <dbReference type="NCBI Taxonomy" id="1036780"/>
    <lineage>
        <taxon>Bacteria</taxon>
        <taxon>Pseudomonadati</taxon>
        <taxon>Pseudomonadota</taxon>
        <taxon>Alphaproteobacteria</taxon>
        <taxon>Hyphomicrobiales</taxon>
        <taxon>Boseaceae</taxon>
        <taxon>Bosea</taxon>
    </lineage>
</organism>
<evidence type="ECO:0000256" key="2">
    <source>
        <dbReference type="ARBA" id="ARBA00022448"/>
    </source>
</evidence>
<sequence>MSADAANHSTRHPADEHGRDHVSPADIALGVIIGRTSEYFDFFVFGLGCVLVFPELVFPFADRLTGTIYSFGIFALAFVTRPIGSVLFFAIDRRYGRATKLTAALFLLGGSTAGVAFLPGYATLGIWSIVILAGFRLLQGIALGGAWDGLSSLLALNAPPNRRGWYAMLPQLGAPFGFILAAGLFAYFEGALSKQDFLGWGWRYPFFVALTINVVALFARLRMVATQEFAQLMQTRELMPVPVFELIRVHGRTLILGAFVPLASFALFHLVTIFPVSWINLFTDRSVSEFLLVQAAGGVVGAGAIVTSGLIADQIGRRNTLLLSGGMIALFSLSSIVAPLLFGDSLAGQTIYVIIGFGLLGLAYGQTAGAVASSFKAQYRYTGAALTSDFAWLIGAGFAPLVALTLSSSFGLAWVGLYLLSGALCTLAALWIDRRLEGRYG</sequence>
<dbReference type="PROSITE" id="PS00216">
    <property type="entry name" value="SUGAR_TRANSPORT_1"/>
    <property type="match status" value="1"/>
</dbReference>
<evidence type="ECO:0000256" key="6">
    <source>
        <dbReference type="ARBA" id="ARBA00023136"/>
    </source>
</evidence>
<comment type="caution">
    <text evidence="9">The sequence shown here is derived from an EMBL/GenBank/DDBJ whole genome shotgun (WGS) entry which is preliminary data.</text>
</comment>
<evidence type="ECO:0000259" key="8">
    <source>
        <dbReference type="PROSITE" id="PS50850"/>
    </source>
</evidence>
<dbReference type="Proteomes" id="UP000199468">
    <property type="component" value="Unassembled WGS sequence"/>
</dbReference>
<keyword evidence="10" id="KW-1185">Reference proteome</keyword>
<dbReference type="RefSeq" id="WP_091860571.1">
    <property type="nucleotide sequence ID" value="NZ_FNBZ01000007.1"/>
</dbReference>
<keyword evidence="6 7" id="KW-0472">Membrane</keyword>
<dbReference type="InterPro" id="IPR005829">
    <property type="entry name" value="Sugar_transporter_CS"/>
</dbReference>
<keyword evidence="2" id="KW-0813">Transport</keyword>
<feature type="transmembrane region" description="Helical" evidence="7">
    <location>
        <begin position="412"/>
        <end position="432"/>
    </location>
</feature>
<dbReference type="SUPFAM" id="SSF103473">
    <property type="entry name" value="MFS general substrate transporter"/>
    <property type="match status" value="1"/>
</dbReference>
<comment type="subcellular location">
    <subcellularLocation>
        <location evidence="1">Cell membrane</location>
        <topology evidence="1">Multi-pass membrane protein</topology>
    </subcellularLocation>
</comment>
<dbReference type="PANTHER" id="PTHR43045">
    <property type="entry name" value="SHIKIMATE TRANSPORTER"/>
    <property type="match status" value="1"/>
</dbReference>
<dbReference type="InterPro" id="IPR036259">
    <property type="entry name" value="MFS_trans_sf"/>
</dbReference>
<protein>
    <submittedName>
        <fullName evidence="9">Predicted arabinose efflux permease, MFS family</fullName>
    </submittedName>
</protein>
<dbReference type="Pfam" id="PF00083">
    <property type="entry name" value="Sugar_tr"/>
    <property type="match status" value="1"/>
</dbReference>
<accession>A0ABY0P4X9</accession>
<evidence type="ECO:0000256" key="3">
    <source>
        <dbReference type="ARBA" id="ARBA00022475"/>
    </source>
</evidence>
<gene>
    <name evidence="9" type="ORF">SAMN05421844_107319</name>
</gene>
<reference evidence="9 10" key="1">
    <citation type="submission" date="2016-10" db="EMBL/GenBank/DDBJ databases">
        <authorList>
            <person name="Varghese N."/>
            <person name="Submissions S."/>
        </authorList>
    </citation>
    <scope>NUCLEOTIDE SEQUENCE [LARGE SCALE GENOMIC DNA]</scope>
    <source>
        <strain evidence="9 10">DSM 26672</strain>
    </source>
</reference>
<dbReference type="InterPro" id="IPR005828">
    <property type="entry name" value="MFS_sugar_transport-like"/>
</dbReference>
<evidence type="ECO:0000313" key="9">
    <source>
        <dbReference type="EMBL" id="SDH26631.1"/>
    </source>
</evidence>
<feature type="transmembrane region" description="Helical" evidence="7">
    <location>
        <begin position="67"/>
        <end position="89"/>
    </location>
</feature>
<proteinExistence type="predicted"/>
<feature type="domain" description="Major facilitator superfamily (MFS) profile" evidence="8">
    <location>
        <begin position="27"/>
        <end position="440"/>
    </location>
</feature>
<dbReference type="PANTHER" id="PTHR43045:SF2">
    <property type="entry name" value="INNER MEMBRANE METABOLITE TRANSPORT PROTEIN YHJE"/>
    <property type="match status" value="1"/>
</dbReference>
<evidence type="ECO:0000256" key="4">
    <source>
        <dbReference type="ARBA" id="ARBA00022692"/>
    </source>
</evidence>
<feature type="transmembrane region" description="Helical" evidence="7">
    <location>
        <begin position="254"/>
        <end position="279"/>
    </location>
</feature>
<dbReference type="Gene3D" id="1.20.1250.20">
    <property type="entry name" value="MFS general substrate transporter like domains"/>
    <property type="match status" value="2"/>
</dbReference>
<evidence type="ECO:0000256" key="1">
    <source>
        <dbReference type="ARBA" id="ARBA00004651"/>
    </source>
</evidence>
<feature type="transmembrane region" description="Helical" evidence="7">
    <location>
        <begin position="165"/>
        <end position="188"/>
    </location>
</feature>
<dbReference type="PROSITE" id="PS50850">
    <property type="entry name" value="MFS"/>
    <property type="match status" value="1"/>
</dbReference>
<evidence type="ECO:0000313" key="10">
    <source>
        <dbReference type="Proteomes" id="UP000199468"/>
    </source>
</evidence>
<feature type="transmembrane region" description="Helical" evidence="7">
    <location>
        <begin position="384"/>
        <end position="406"/>
    </location>
</feature>
<evidence type="ECO:0000256" key="7">
    <source>
        <dbReference type="SAM" id="Phobius"/>
    </source>
</evidence>